<dbReference type="Pfam" id="PF06722">
    <property type="entry name" value="EryCIII-like_C"/>
    <property type="match status" value="1"/>
</dbReference>
<dbReference type="Gene3D" id="3.40.50.2000">
    <property type="entry name" value="Glycogen Phosphorylase B"/>
    <property type="match status" value="2"/>
</dbReference>
<dbReference type="GO" id="GO:0008194">
    <property type="term" value="F:UDP-glycosyltransferase activity"/>
    <property type="evidence" value="ECO:0007669"/>
    <property type="project" value="InterPro"/>
</dbReference>
<proteinExistence type="inferred from homology"/>
<evidence type="ECO:0000259" key="6">
    <source>
        <dbReference type="Pfam" id="PF21036"/>
    </source>
</evidence>
<evidence type="ECO:0000256" key="2">
    <source>
        <dbReference type="ARBA" id="ARBA00022676"/>
    </source>
</evidence>
<accession>A0A918E343</accession>
<dbReference type="GO" id="GO:0017000">
    <property type="term" value="P:antibiotic biosynthetic process"/>
    <property type="evidence" value="ECO:0007669"/>
    <property type="project" value="UniProtKB-KW"/>
</dbReference>
<dbReference type="EMBL" id="BMMS01000066">
    <property type="protein sequence ID" value="GGP00816.1"/>
    <property type="molecule type" value="Genomic_DNA"/>
</dbReference>
<dbReference type="SUPFAM" id="SSF53756">
    <property type="entry name" value="UDP-Glycosyltransferase/glycogen phosphorylase"/>
    <property type="match status" value="1"/>
</dbReference>
<comment type="caution">
    <text evidence="7">The sequence shown here is derived from an EMBL/GenBank/DDBJ whole genome shotgun (WGS) entry which is preliminary data.</text>
</comment>
<evidence type="ECO:0000259" key="5">
    <source>
        <dbReference type="Pfam" id="PF06722"/>
    </source>
</evidence>
<organism evidence="7 8">
    <name type="scientific">Wenjunlia tyrosinilytica</name>
    <dbReference type="NCBI Taxonomy" id="1544741"/>
    <lineage>
        <taxon>Bacteria</taxon>
        <taxon>Bacillati</taxon>
        <taxon>Actinomycetota</taxon>
        <taxon>Actinomycetes</taxon>
        <taxon>Kitasatosporales</taxon>
        <taxon>Streptomycetaceae</taxon>
        <taxon>Wenjunlia</taxon>
    </lineage>
</organism>
<dbReference type="Proteomes" id="UP000641932">
    <property type="component" value="Unassembled WGS sequence"/>
</dbReference>
<evidence type="ECO:0000313" key="7">
    <source>
        <dbReference type="EMBL" id="GGP00816.1"/>
    </source>
</evidence>
<protein>
    <submittedName>
        <fullName evidence="7">Glycosyl transferase</fullName>
    </submittedName>
</protein>
<keyword evidence="2" id="KW-0328">Glycosyltransferase</keyword>
<dbReference type="GO" id="GO:0016758">
    <property type="term" value="F:hexosyltransferase activity"/>
    <property type="evidence" value="ECO:0007669"/>
    <property type="project" value="UniProtKB-ARBA"/>
</dbReference>
<dbReference type="InterPro" id="IPR030953">
    <property type="entry name" value="Glycosyl_450act"/>
</dbReference>
<sequence>MRVLFVSLSEKSHLYCMTPLAWALTVAGHEVRVASSPRLTEAITRTGLTALPVGRDHDIYRDMTAYRDSQDYKTANWSRCEPGQVDWSELRERYELSVPYAFAVYNDSMIDDLAAFAQSWRPDLVVRDPLAYSGAIAARISGAAHARLMWCEDVWGRTRRTFLELMESVPEAERVDPLADWLTSRSEPFGFSCDEEMLHGEATIVSLPGSLQRLPGQSRELAMRHIPYNGDAVVWDWLRESPKRPRVCLSLGSSNTEDYGGDYVSVPDILEALADEDLEVVAALLPAQRERLGEVPANARVVDSVALHTLLPTCSAIIHHGGYGTYATALVNGVPQLILSTSVSDHEMRGESLRDSGAGVYLHHREAGAEEVLGQVRRMIAEPGFTDCAERLRAESAAMPSPHELVPVLERMVANR</sequence>
<evidence type="ECO:0000256" key="4">
    <source>
        <dbReference type="ARBA" id="ARBA00023194"/>
    </source>
</evidence>
<evidence type="ECO:0000313" key="8">
    <source>
        <dbReference type="Proteomes" id="UP000641932"/>
    </source>
</evidence>
<dbReference type="InterPro" id="IPR048284">
    <property type="entry name" value="EryCIII-like_N"/>
</dbReference>
<dbReference type="Pfam" id="PF21036">
    <property type="entry name" value="EryCIII-like_N"/>
    <property type="match status" value="1"/>
</dbReference>
<comment type="similarity">
    <text evidence="1">Belongs to the glycosyltransferase 28 family.</text>
</comment>
<evidence type="ECO:0000256" key="1">
    <source>
        <dbReference type="ARBA" id="ARBA00006962"/>
    </source>
</evidence>
<dbReference type="InterPro" id="IPR050426">
    <property type="entry name" value="Glycosyltransferase_28"/>
</dbReference>
<dbReference type="PANTHER" id="PTHR48050:SF13">
    <property type="entry name" value="STEROL 3-BETA-GLUCOSYLTRANSFERASE UGT80A2"/>
    <property type="match status" value="1"/>
</dbReference>
<feature type="domain" description="Erythromycin biosynthesis protein CIII-like N-terminal" evidence="6">
    <location>
        <begin position="22"/>
        <end position="252"/>
    </location>
</feature>
<dbReference type="InterPro" id="IPR010610">
    <property type="entry name" value="EryCIII-like_C"/>
</dbReference>
<dbReference type="FunFam" id="3.40.50.2000:FF:000072">
    <property type="entry name" value="Glycosyl transferase"/>
    <property type="match status" value="1"/>
</dbReference>
<gene>
    <name evidence="7" type="ORF">GCM10012280_70390</name>
</gene>
<keyword evidence="4" id="KW-0045">Antibiotic biosynthesis</keyword>
<evidence type="ECO:0000256" key="3">
    <source>
        <dbReference type="ARBA" id="ARBA00022679"/>
    </source>
</evidence>
<dbReference type="NCBIfam" id="TIGR04516">
    <property type="entry name" value="glycosyl_450act"/>
    <property type="match status" value="1"/>
</dbReference>
<dbReference type="PANTHER" id="PTHR48050">
    <property type="entry name" value="STEROL 3-BETA-GLUCOSYLTRANSFERASE"/>
    <property type="match status" value="1"/>
</dbReference>
<dbReference type="InterPro" id="IPR002213">
    <property type="entry name" value="UDP_glucos_trans"/>
</dbReference>
<dbReference type="CDD" id="cd03784">
    <property type="entry name" value="GT1_Gtf-like"/>
    <property type="match status" value="1"/>
</dbReference>
<name>A0A918E343_9ACTN</name>
<keyword evidence="3 7" id="KW-0808">Transferase</keyword>
<dbReference type="AlphaFoldDB" id="A0A918E343"/>
<feature type="domain" description="Erythromycin biosynthesis protein CIII-like C-terminal" evidence="5">
    <location>
        <begin position="269"/>
        <end position="412"/>
    </location>
</feature>
<reference evidence="7" key="1">
    <citation type="journal article" date="2014" name="Int. J. Syst. Evol. Microbiol.">
        <title>Complete genome sequence of Corynebacterium casei LMG S-19264T (=DSM 44701T), isolated from a smear-ripened cheese.</title>
        <authorList>
            <consortium name="US DOE Joint Genome Institute (JGI-PGF)"/>
            <person name="Walter F."/>
            <person name="Albersmeier A."/>
            <person name="Kalinowski J."/>
            <person name="Ruckert C."/>
        </authorList>
    </citation>
    <scope>NUCLEOTIDE SEQUENCE</scope>
    <source>
        <strain evidence="7">CGMCC 4.7201</strain>
    </source>
</reference>
<reference evidence="7" key="2">
    <citation type="submission" date="2020-09" db="EMBL/GenBank/DDBJ databases">
        <authorList>
            <person name="Sun Q."/>
            <person name="Zhou Y."/>
        </authorList>
    </citation>
    <scope>NUCLEOTIDE SEQUENCE</scope>
    <source>
        <strain evidence="7">CGMCC 4.7201</strain>
    </source>
</reference>
<keyword evidence="8" id="KW-1185">Reference proteome</keyword>